<dbReference type="Proteomes" id="UP000576225">
    <property type="component" value="Unassembled WGS sequence"/>
</dbReference>
<dbReference type="EMBL" id="JABAEW010000078">
    <property type="protein sequence ID" value="NMD89097.1"/>
    <property type="molecule type" value="Genomic_DNA"/>
</dbReference>
<name>A0A2U1B749_9BACT</name>
<dbReference type="Pfam" id="PF01813">
    <property type="entry name" value="ATP-synt_D"/>
    <property type="match status" value="1"/>
</dbReference>
<accession>A0A2U1B749</accession>
<dbReference type="Proteomes" id="UP000245959">
    <property type="component" value="Unassembled WGS sequence"/>
</dbReference>
<evidence type="ECO:0000313" key="6">
    <source>
        <dbReference type="Proteomes" id="UP000245959"/>
    </source>
</evidence>
<dbReference type="AlphaFoldDB" id="A0A2U1B749"/>
<comment type="similarity">
    <text evidence="1">Belongs to the V-ATPase D subunit family.</text>
</comment>
<keyword evidence="3" id="KW-0406">Ion transport</keyword>
<protein>
    <submittedName>
        <fullName evidence="4">V-type ATP synthase subunit D</fullName>
    </submittedName>
    <submittedName>
        <fullName evidence="5">V/A-type H+-transporting ATPase subunit D</fullName>
    </submittedName>
</protein>
<organism evidence="5 6">
    <name type="scientific">Victivallis vadensis</name>
    <dbReference type="NCBI Taxonomy" id="172901"/>
    <lineage>
        <taxon>Bacteria</taxon>
        <taxon>Pseudomonadati</taxon>
        <taxon>Lentisphaerota</taxon>
        <taxon>Lentisphaeria</taxon>
        <taxon>Victivallales</taxon>
        <taxon>Victivallaceae</taxon>
        <taxon>Victivallis</taxon>
    </lineage>
</organism>
<sequence length="203" mass="23173">MAKIKFTKTELKKQQDAQKQFKRFLPTLQLKKQQLQMEVRQSTEMLNANLAAQRELVERMTGLLELFGDAGAAAFIADHVKVKSVRKGSSNIAGITIPTFESVEFENIPWDIFDTDWYVDDAIQALRDAVSLKEAYKVLEVQHRLLSAELRTTSQRVNLFEKVKIPECRENIRRIRIMLGDLDTSAVARCKIAKRKSAEAASF</sequence>
<dbReference type="RefSeq" id="WP_116883141.1">
    <property type="nucleotide sequence ID" value="NZ_CABMMC010000114.1"/>
</dbReference>
<dbReference type="EMBL" id="QEKH01000006">
    <property type="protein sequence ID" value="PVY44506.1"/>
    <property type="molecule type" value="Genomic_DNA"/>
</dbReference>
<evidence type="ECO:0000256" key="2">
    <source>
        <dbReference type="ARBA" id="ARBA00022448"/>
    </source>
</evidence>
<evidence type="ECO:0000256" key="3">
    <source>
        <dbReference type="ARBA" id="ARBA00023065"/>
    </source>
</evidence>
<dbReference type="Gene3D" id="1.10.287.3240">
    <property type="match status" value="1"/>
</dbReference>
<reference evidence="5 6" key="1">
    <citation type="submission" date="2018-04" db="EMBL/GenBank/DDBJ databases">
        <title>Genomic Encyclopedia of Type Strains, Phase IV (KMG-IV): sequencing the most valuable type-strain genomes for metagenomic binning, comparative biology and taxonomic classification.</title>
        <authorList>
            <person name="Goeker M."/>
        </authorList>
    </citation>
    <scope>NUCLEOTIDE SEQUENCE [LARGE SCALE GENOMIC DNA]</scope>
    <source>
        <strain evidence="5 6">DSM 14823</strain>
    </source>
</reference>
<reference evidence="4 7" key="2">
    <citation type="submission" date="2020-04" db="EMBL/GenBank/DDBJ databases">
        <authorList>
            <person name="Hitch T.C.A."/>
            <person name="Wylensek D."/>
            <person name="Clavel T."/>
        </authorList>
    </citation>
    <scope>NUCLEOTIDE SEQUENCE [LARGE SCALE GENOMIC DNA]</scope>
    <source>
        <strain evidence="4 7">COR2-253-APC-1A</strain>
    </source>
</reference>
<dbReference type="GO" id="GO:0046961">
    <property type="term" value="F:proton-transporting ATPase activity, rotational mechanism"/>
    <property type="evidence" value="ECO:0007669"/>
    <property type="project" value="InterPro"/>
</dbReference>
<dbReference type="GeneID" id="78294460"/>
<dbReference type="OrthoDB" id="9806712at2"/>
<evidence type="ECO:0000313" key="4">
    <source>
        <dbReference type="EMBL" id="NMD89097.1"/>
    </source>
</evidence>
<dbReference type="PANTHER" id="PTHR11671">
    <property type="entry name" value="V-TYPE ATP SYNTHASE SUBUNIT D"/>
    <property type="match status" value="1"/>
</dbReference>
<comment type="caution">
    <text evidence="5">The sequence shown here is derived from an EMBL/GenBank/DDBJ whole genome shotgun (WGS) entry which is preliminary data.</text>
</comment>
<gene>
    <name evidence="5" type="ORF">C8D82_10623</name>
    <name evidence="4" type="ORF">HF882_21155</name>
</gene>
<evidence type="ECO:0000313" key="5">
    <source>
        <dbReference type="EMBL" id="PVY44506.1"/>
    </source>
</evidence>
<dbReference type="InterPro" id="IPR002699">
    <property type="entry name" value="V_ATPase_D"/>
</dbReference>
<dbReference type="NCBIfam" id="NF002565">
    <property type="entry name" value="PRK02195.1"/>
    <property type="match status" value="1"/>
</dbReference>
<evidence type="ECO:0000256" key="1">
    <source>
        <dbReference type="ARBA" id="ARBA00005850"/>
    </source>
</evidence>
<evidence type="ECO:0000313" key="7">
    <source>
        <dbReference type="Proteomes" id="UP000576225"/>
    </source>
</evidence>
<proteinExistence type="inferred from homology"/>
<dbReference type="NCBIfam" id="TIGR00309">
    <property type="entry name" value="V_ATPase_subD"/>
    <property type="match status" value="1"/>
</dbReference>
<keyword evidence="6" id="KW-1185">Reference proteome</keyword>
<keyword evidence="2" id="KW-0813">Transport</keyword>